<proteinExistence type="predicted"/>
<protein>
    <submittedName>
        <fullName evidence="1">Major vault protein-like protein</fullName>
    </submittedName>
</protein>
<dbReference type="EMBL" id="BK015888">
    <property type="protein sequence ID" value="DAD71828.1"/>
    <property type="molecule type" value="Genomic_DNA"/>
</dbReference>
<accession>A0A8S5LP75</accession>
<sequence length="91" mass="10167">MEENKFHITVRNIKTGEIRVDRDATALICVASDGESTQVCHEISCNSTTLVHLLQQTLLDVSRICKEFPKIAALLAVSYCEGEEKDEEEKA</sequence>
<evidence type="ECO:0000313" key="1">
    <source>
        <dbReference type="EMBL" id="DAD71828.1"/>
    </source>
</evidence>
<name>A0A8S5LP75_9CAUD</name>
<organism evidence="1">
    <name type="scientific">Siphoviridae sp. ctoiW10</name>
    <dbReference type="NCBI Taxonomy" id="2827592"/>
    <lineage>
        <taxon>Viruses</taxon>
        <taxon>Duplodnaviria</taxon>
        <taxon>Heunggongvirae</taxon>
        <taxon>Uroviricota</taxon>
        <taxon>Caudoviricetes</taxon>
    </lineage>
</organism>
<reference evidence="1" key="1">
    <citation type="journal article" date="2021" name="Proc. Natl. Acad. Sci. U.S.A.">
        <title>A Catalog of Tens of Thousands of Viruses from Human Metagenomes Reveals Hidden Associations with Chronic Diseases.</title>
        <authorList>
            <person name="Tisza M.J."/>
            <person name="Buck C.B."/>
        </authorList>
    </citation>
    <scope>NUCLEOTIDE SEQUENCE</scope>
    <source>
        <strain evidence="1">CtoiW10</strain>
    </source>
</reference>